<evidence type="ECO:0000313" key="18">
    <source>
        <dbReference type="EMBL" id="KAH7246755.1"/>
    </source>
</evidence>
<comment type="similarity">
    <text evidence="4">Belongs to the RBT5 family.</text>
</comment>
<keyword evidence="6" id="KW-0336">GPI-anchor</keyword>
<evidence type="ECO:0000256" key="14">
    <source>
        <dbReference type="PROSITE-ProRule" id="PRU01356"/>
    </source>
</evidence>
<evidence type="ECO:0000256" key="9">
    <source>
        <dbReference type="ARBA" id="ARBA00022989"/>
    </source>
</evidence>
<comment type="similarity">
    <text evidence="13">Belongs to the SAT4 family.</text>
</comment>
<feature type="transmembrane region" description="Helical" evidence="15">
    <location>
        <begin position="310"/>
        <end position="329"/>
    </location>
</feature>
<evidence type="ECO:0000256" key="8">
    <source>
        <dbReference type="ARBA" id="ARBA00022729"/>
    </source>
</evidence>
<keyword evidence="5" id="KW-0964">Secreted</keyword>
<evidence type="ECO:0000256" key="12">
    <source>
        <dbReference type="ARBA" id="ARBA00023288"/>
    </source>
</evidence>
<feature type="transmembrane region" description="Helical" evidence="15">
    <location>
        <begin position="213"/>
        <end position="234"/>
    </location>
</feature>
<evidence type="ECO:0000256" key="16">
    <source>
        <dbReference type="SAM" id="SignalP"/>
    </source>
</evidence>
<feature type="disulfide bond" evidence="14">
    <location>
        <begin position="56"/>
        <end position="89"/>
    </location>
</feature>
<dbReference type="OrthoDB" id="2496787at2759"/>
<dbReference type="InterPro" id="IPR052337">
    <property type="entry name" value="SAT4-like"/>
</dbReference>
<dbReference type="Pfam" id="PF05730">
    <property type="entry name" value="CFEM"/>
    <property type="match status" value="1"/>
</dbReference>
<feature type="signal peptide" evidence="16">
    <location>
        <begin position="1"/>
        <end position="20"/>
    </location>
</feature>
<evidence type="ECO:0000313" key="19">
    <source>
        <dbReference type="Proteomes" id="UP000813427"/>
    </source>
</evidence>
<comment type="subcellular location">
    <subcellularLocation>
        <location evidence="2">Membrane</location>
        <topology evidence="2">Lipid-anchor</topology>
        <topology evidence="2">GPI-anchor</topology>
    </subcellularLocation>
    <subcellularLocation>
        <location evidence="1">Membrane</location>
        <topology evidence="1">Multi-pass membrane protein</topology>
    </subcellularLocation>
    <subcellularLocation>
        <location evidence="3">Secreted</location>
    </subcellularLocation>
</comment>
<keyword evidence="14" id="KW-0408">Iron</keyword>
<feature type="binding site" description="axial binding residue" evidence="14">
    <location>
        <position position="51"/>
    </location>
    <ligand>
        <name>heme</name>
        <dbReference type="ChEBI" id="CHEBI:30413"/>
    </ligand>
    <ligandPart>
        <name>Fe</name>
        <dbReference type="ChEBI" id="CHEBI:18248"/>
    </ligandPart>
</feature>
<keyword evidence="10 15" id="KW-0472">Membrane</keyword>
<keyword evidence="7 15" id="KW-0812">Transmembrane</keyword>
<protein>
    <recommendedName>
        <fullName evidence="17">CFEM domain-containing protein</fullName>
    </recommendedName>
</protein>
<feature type="disulfide bond" evidence="14">
    <location>
        <begin position="37"/>
        <end position="68"/>
    </location>
</feature>
<accession>A0A8K0WCC4</accession>
<evidence type="ECO:0000256" key="6">
    <source>
        <dbReference type="ARBA" id="ARBA00022622"/>
    </source>
</evidence>
<feature type="disulfide bond" evidence="14">
    <location>
        <begin position="47"/>
        <end position="54"/>
    </location>
</feature>
<evidence type="ECO:0000256" key="4">
    <source>
        <dbReference type="ARBA" id="ARBA00010031"/>
    </source>
</evidence>
<feature type="disulfide bond" evidence="14">
    <location>
        <begin position="33"/>
        <end position="73"/>
    </location>
</feature>
<dbReference type="SMART" id="SM00747">
    <property type="entry name" value="CFEM"/>
    <property type="match status" value="1"/>
</dbReference>
<feature type="chain" id="PRO_5035471425" description="CFEM domain-containing protein" evidence="16">
    <location>
        <begin position="21"/>
        <end position="422"/>
    </location>
</feature>
<keyword evidence="6" id="KW-0325">Glycoprotein</keyword>
<keyword evidence="8 16" id="KW-0732">Signal</keyword>
<keyword evidence="12" id="KW-0449">Lipoprotein</keyword>
<feature type="transmembrane region" description="Helical" evidence="15">
    <location>
        <begin position="178"/>
        <end position="201"/>
    </location>
</feature>
<dbReference type="InterPro" id="IPR049326">
    <property type="entry name" value="Rhodopsin_dom_fungi"/>
</dbReference>
<evidence type="ECO:0000256" key="11">
    <source>
        <dbReference type="ARBA" id="ARBA00023157"/>
    </source>
</evidence>
<dbReference type="Pfam" id="PF20684">
    <property type="entry name" value="Fung_rhodopsin"/>
    <property type="match status" value="1"/>
</dbReference>
<evidence type="ECO:0000256" key="1">
    <source>
        <dbReference type="ARBA" id="ARBA00004141"/>
    </source>
</evidence>
<comment type="caution">
    <text evidence="18">The sequence shown here is derived from an EMBL/GenBank/DDBJ whole genome shotgun (WGS) entry which is preliminary data.</text>
</comment>
<evidence type="ECO:0000256" key="10">
    <source>
        <dbReference type="ARBA" id="ARBA00023136"/>
    </source>
</evidence>
<evidence type="ECO:0000256" key="7">
    <source>
        <dbReference type="ARBA" id="ARBA00022692"/>
    </source>
</evidence>
<sequence>MKWIVPLLAVLLPCWATAAGISTKELLSELPQCARSCLGGAISKSECDSDDTKCVCTNEKVLPLASICVSEGCSVKQALTTQNWTNTYCNGPVRDKASSLIKLTIILGVFSGTSILLRIGSKIFFLHSDFGLDDLFTILSFCCCVPSIAIIIHGTAIYGLGRDIWTLEFDDITTFTFFFYLLEVLYFPLISLLKMSLLFFYLRIFSVGLAHKLLWGTIIFNALYGIIFVFLAAFQCNPISYFWTKWDGEHEGTWYIKLPCIPLSNSNIFSLNINAIGWANASISIVLDLWMLAIPLWCLRSLNLHWKKKIGVAVMFLVGTFMTIVSIIRLQYLVNFGFSENPTYDETDISIWSTVEIHIGIICVSMPALRVLLIRLFPALGGSSYNTSNYQNYRVQCQNHALVEVPSWGGSISRPEHGGIEL</sequence>
<keyword evidence="14" id="KW-0479">Metal-binding</keyword>
<dbReference type="GO" id="GO:0046872">
    <property type="term" value="F:metal ion binding"/>
    <property type="evidence" value="ECO:0007669"/>
    <property type="project" value="UniProtKB-UniRule"/>
</dbReference>
<gene>
    <name evidence="18" type="ORF">BKA59DRAFT_395932</name>
</gene>
<dbReference type="Proteomes" id="UP000813427">
    <property type="component" value="Unassembled WGS sequence"/>
</dbReference>
<feature type="domain" description="CFEM" evidence="17">
    <location>
        <begin position="5"/>
        <end position="116"/>
    </location>
</feature>
<evidence type="ECO:0000256" key="5">
    <source>
        <dbReference type="ARBA" id="ARBA00022525"/>
    </source>
</evidence>
<dbReference type="PANTHER" id="PTHR33048:SF143">
    <property type="entry name" value="EXTRACELLULAR MEMBRANE PROTEIN CFEM DOMAIN-CONTAINING PROTEIN-RELATED"/>
    <property type="match status" value="1"/>
</dbReference>
<dbReference type="AlphaFoldDB" id="A0A8K0WCC4"/>
<keyword evidence="11 14" id="KW-1015">Disulfide bond</keyword>
<dbReference type="PANTHER" id="PTHR33048">
    <property type="entry name" value="PTH11-LIKE INTEGRAL MEMBRANE PROTEIN (AFU_ORTHOLOGUE AFUA_5G11245)"/>
    <property type="match status" value="1"/>
</dbReference>
<dbReference type="GO" id="GO:0005576">
    <property type="term" value="C:extracellular region"/>
    <property type="evidence" value="ECO:0007669"/>
    <property type="project" value="UniProtKB-SubCell"/>
</dbReference>
<organism evidence="18 19">
    <name type="scientific">Fusarium tricinctum</name>
    <dbReference type="NCBI Taxonomy" id="61284"/>
    <lineage>
        <taxon>Eukaryota</taxon>
        <taxon>Fungi</taxon>
        <taxon>Dikarya</taxon>
        <taxon>Ascomycota</taxon>
        <taxon>Pezizomycotina</taxon>
        <taxon>Sordariomycetes</taxon>
        <taxon>Hypocreomycetidae</taxon>
        <taxon>Hypocreales</taxon>
        <taxon>Nectriaceae</taxon>
        <taxon>Fusarium</taxon>
        <taxon>Fusarium tricinctum species complex</taxon>
    </lineage>
</organism>
<reference evidence="18" key="1">
    <citation type="journal article" date="2021" name="Nat. Commun.">
        <title>Genetic determinants of endophytism in the Arabidopsis root mycobiome.</title>
        <authorList>
            <person name="Mesny F."/>
            <person name="Miyauchi S."/>
            <person name="Thiergart T."/>
            <person name="Pickel B."/>
            <person name="Atanasova L."/>
            <person name="Karlsson M."/>
            <person name="Huettel B."/>
            <person name="Barry K.W."/>
            <person name="Haridas S."/>
            <person name="Chen C."/>
            <person name="Bauer D."/>
            <person name="Andreopoulos W."/>
            <person name="Pangilinan J."/>
            <person name="LaButti K."/>
            <person name="Riley R."/>
            <person name="Lipzen A."/>
            <person name="Clum A."/>
            <person name="Drula E."/>
            <person name="Henrissat B."/>
            <person name="Kohler A."/>
            <person name="Grigoriev I.V."/>
            <person name="Martin F.M."/>
            <person name="Hacquard S."/>
        </authorList>
    </citation>
    <scope>NUCLEOTIDE SEQUENCE</scope>
    <source>
        <strain evidence="18">MPI-SDFR-AT-0068</strain>
    </source>
</reference>
<evidence type="ECO:0000259" key="17">
    <source>
        <dbReference type="PROSITE" id="PS52012"/>
    </source>
</evidence>
<feature type="transmembrane region" description="Helical" evidence="15">
    <location>
        <begin position="349"/>
        <end position="373"/>
    </location>
</feature>
<feature type="transmembrane region" description="Helical" evidence="15">
    <location>
        <begin position="275"/>
        <end position="298"/>
    </location>
</feature>
<dbReference type="PROSITE" id="PS52012">
    <property type="entry name" value="CFEM"/>
    <property type="match status" value="1"/>
</dbReference>
<feature type="transmembrane region" description="Helical" evidence="15">
    <location>
        <begin position="138"/>
        <end position="158"/>
    </location>
</feature>
<name>A0A8K0WCC4_9HYPO</name>
<dbReference type="InterPro" id="IPR008427">
    <property type="entry name" value="Extracellular_membr_CFEM_dom"/>
</dbReference>
<dbReference type="EMBL" id="JAGPXF010000004">
    <property type="protein sequence ID" value="KAH7246755.1"/>
    <property type="molecule type" value="Genomic_DNA"/>
</dbReference>
<feature type="transmembrane region" description="Helical" evidence="15">
    <location>
        <begin position="100"/>
        <end position="117"/>
    </location>
</feature>
<evidence type="ECO:0000256" key="15">
    <source>
        <dbReference type="SAM" id="Phobius"/>
    </source>
</evidence>
<evidence type="ECO:0000256" key="3">
    <source>
        <dbReference type="ARBA" id="ARBA00004613"/>
    </source>
</evidence>
<evidence type="ECO:0000256" key="13">
    <source>
        <dbReference type="ARBA" id="ARBA00038359"/>
    </source>
</evidence>
<keyword evidence="19" id="KW-1185">Reference proteome</keyword>
<evidence type="ECO:0000256" key="2">
    <source>
        <dbReference type="ARBA" id="ARBA00004589"/>
    </source>
</evidence>
<keyword evidence="9 15" id="KW-1133">Transmembrane helix</keyword>
<keyword evidence="14" id="KW-0349">Heme</keyword>
<proteinExistence type="inferred from homology"/>
<dbReference type="GO" id="GO:0098552">
    <property type="term" value="C:side of membrane"/>
    <property type="evidence" value="ECO:0007669"/>
    <property type="project" value="UniProtKB-KW"/>
</dbReference>